<gene>
    <name evidence="2" type="ORF">M132T_10340</name>
</gene>
<dbReference type="RefSeq" id="WP_091762655.1">
    <property type="nucleotide sequence ID" value="NZ_BJVX01000015.1"/>
</dbReference>
<dbReference type="CDD" id="cd00761">
    <property type="entry name" value="Glyco_tranf_GTA_type"/>
    <property type="match status" value="1"/>
</dbReference>
<dbReference type="EMBL" id="BKBI01000006">
    <property type="protein sequence ID" value="GEQ35526.1"/>
    <property type="molecule type" value="Genomic_DNA"/>
</dbReference>
<dbReference type="GeneID" id="96911901"/>
<dbReference type="PANTHER" id="PTHR22916">
    <property type="entry name" value="GLYCOSYLTRANSFERASE"/>
    <property type="match status" value="1"/>
</dbReference>
<accession>A0AAV3WQK3</accession>
<evidence type="ECO:0000313" key="2">
    <source>
        <dbReference type="EMBL" id="GEQ35526.1"/>
    </source>
</evidence>
<dbReference type="GO" id="GO:0016758">
    <property type="term" value="F:hexosyltransferase activity"/>
    <property type="evidence" value="ECO:0007669"/>
    <property type="project" value="UniProtKB-ARBA"/>
</dbReference>
<protein>
    <submittedName>
        <fullName evidence="2">Glycosyl transferase</fullName>
    </submittedName>
</protein>
<dbReference type="SUPFAM" id="SSF53448">
    <property type="entry name" value="Nucleotide-diphospho-sugar transferases"/>
    <property type="match status" value="1"/>
</dbReference>
<dbReference type="Pfam" id="PF00535">
    <property type="entry name" value="Glycos_transf_2"/>
    <property type="match status" value="1"/>
</dbReference>
<evidence type="ECO:0000313" key="3">
    <source>
        <dbReference type="Proteomes" id="UP000887127"/>
    </source>
</evidence>
<keyword evidence="2" id="KW-0808">Transferase</keyword>
<dbReference type="AlphaFoldDB" id="A0AAV3WQK3"/>
<evidence type="ECO:0000259" key="1">
    <source>
        <dbReference type="Pfam" id="PF00535"/>
    </source>
</evidence>
<organism evidence="2 3">
    <name type="scientific">Marinilactibacillus psychrotolerans</name>
    <dbReference type="NCBI Taxonomy" id="191770"/>
    <lineage>
        <taxon>Bacteria</taxon>
        <taxon>Bacillati</taxon>
        <taxon>Bacillota</taxon>
        <taxon>Bacilli</taxon>
        <taxon>Lactobacillales</taxon>
        <taxon>Carnobacteriaceae</taxon>
        <taxon>Marinilactibacillus</taxon>
    </lineage>
</organism>
<dbReference type="PANTHER" id="PTHR22916:SF3">
    <property type="entry name" value="UDP-GLCNAC:BETAGAL BETA-1,3-N-ACETYLGLUCOSAMINYLTRANSFERASE-LIKE PROTEIN 1"/>
    <property type="match status" value="1"/>
</dbReference>
<dbReference type="InterPro" id="IPR029044">
    <property type="entry name" value="Nucleotide-diphossugar_trans"/>
</dbReference>
<dbReference type="Proteomes" id="UP000887127">
    <property type="component" value="Unassembled WGS sequence"/>
</dbReference>
<sequence>MFLSIYTPTYNRCNLLKRCYESLCEEDKNKFEWIVIDDGSTDNTRLQVEEWIEIGKLNIVYVYKKNEGVHSARNLACEIAKGELCMCIDSDDYIATGAVQKIYDYYQENNSKSIVGIIALNETKDKKIVGELFPKNLTTSSLYNLYKIKGIKGDKKLIYRTNLLNKYKYPVYKGEKGIPPSYVYYQMDQEGDLLLLNETVCIVEYQLDGISNNIERDRFRSPKGMVDYYELMFKLSRNFKEKYLNTIRIQSYRKLSGEKWKSILFSEFSFIKVLSVPGCLYFIMKNKRGK</sequence>
<feature type="domain" description="Glycosyltransferase 2-like" evidence="1">
    <location>
        <begin position="4"/>
        <end position="133"/>
    </location>
</feature>
<comment type="caution">
    <text evidence="2">The sequence shown here is derived from an EMBL/GenBank/DDBJ whole genome shotgun (WGS) entry which is preliminary data.</text>
</comment>
<dbReference type="Gene3D" id="3.90.550.10">
    <property type="entry name" value="Spore Coat Polysaccharide Biosynthesis Protein SpsA, Chain A"/>
    <property type="match status" value="1"/>
</dbReference>
<proteinExistence type="predicted"/>
<dbReference type="InterPro" id="IPR001173">
    <property type="entry name" value="Glyco_trans_2-like"/>
</dbReference>
<reference evidence="2" key="1">
    <citation type="submission" date="2019-08" db="EMBL/GenBank/DDBJ databases">
        <title>Marinilactibacillus psychrotolerans M13-2T whole genome sequencing project.</title>
        <authorList>
            <person name="Ishikawa M."/>
            <person name="Suzuki T."/>
            <person name="Matsutani M."/>
        </authorList>
    </citation>
    <scope>NUCLEOTIDE SEQUENCE</scope>
    <source>
        <strain evidence="2">M13-2T</strain>
    </source>
</reference>
<name>A0AAV3WQK3_9LACT</name>